<dbReference type="InterPro" id="IPR021456">
    <property type="entry name" value="DUF3107"/>
</dbReference>
<keyword evidence="2" id="KW-1185">Reference proteome</keyword>
<dbReference type="AlphaFoldDB" id="A0A496PM50"/>
<evidence type="ECO:0000313" key="2">
    <source>
        <dbReference type="Proteomes" id="UP000273119"/>
    </source>
</evidence>
<organism evidence="1 2">
    <name type="scientific">Galactobacter caseinivorans</name>
    <dbReference type="NCBI Taxonomy" id="2676123"/>
    <lineage>
        <taxon>Bacteria</taxon>
        <taxon>Bacillati</taxon>
        <taxon>Actinomycetota</taxon>
        <taxon>Actinomycetes</taxon>
        <taxon>Micrococcales</taxon>
        <taxon>Micrococcaceae</taxon>
        <taxon>Galactobacter</taxon>
    </lineage>
</organism>
<dbReference type="EMBL" id="QQXL01000001">
    <property type="protein sequence ID" value="RKW71605.1"/>
    <property type="molecule type" value="Genomic_DNA"/>
</dbReference>
<protein>
    <submittedName>
        <fullName evidence="1">DUF3107 domain-containing protein</fullName>
    </submittedName>
</protein>
<proteinExistence type="predicted"/>
<accession>A0A496PM50</accession>
<comment type="caution">
    <text evidence="1">The sequence shown here is derived from an EMBL/GenBank/DDBJ whole genome shotgun (WGS) entry which is preliminary data.</text>
</comment>
<evidence type="ECO:0000313" key="1">
    <source>
        <dbReference type="EMBL" id="RKW71605.1"/>
    </source>
</evidence>
<name>A0A496PM50_9MICC</name>
<dbReference type="Proteomes" id="UP000273119">
    <property type="component" value="Unassembled WGS sequence"/>
</dbReference>
<gene>
    <name evidence="1" type="ORF">DWQ67_01810</name>
</gene>
<reference evidence="1 2" key="1">
    <citation type="submission" date="2018-07" db="EMBL/GenBank/DDBJ databases">
        <title>Arthrobacter sp. nov., isolated from raw cow's milk with high bacterial count.</title>
        <authorList>
            <person name="Hahne J."/>
            <person name="Isele D."/>
            <person name="Lipski A."/>
        </authorList>
    </citation>
    <scope>NUCLEOTIDE SEQUENCE [LARGE SCALE GENOMIC DNA]</scope>
    <source>
        <strain evidence="1 2">JZ R-183</strain>
    </source>
</reference>
<dbReference type="Pfam" id="PF11305">
    <property type="entry name" value="DUF3107"/>
    <property type="match status" value="1"/>
</dbReference>
<sequence>MDVRIGIQNVTRELVLETDESVEDLSKQVADATANGTLLKLTDSKGRQLYVAGAGIAYVEFGGEKQRPVGFAQG</sequence>
<dbReference type="RefSeq" id="WP_121483868.1">
    <property type="nucleotide sequence ID" value="NZ_QQXL01000001.1"/>
</dbReference>